<keyword evidence="4 7" id="KW-0645">Protease</keyword>
<evidence type="ECO:0000313" key="11">
    <source>
        <dbReference type="Proteomes" id="UP000177279"/>
    </source>
</evidence>
<comment type="caution">
    <text evidence="10">The sequence shown here is derived from an EMBL/GenBank/DDBJ whole genome shotgun (WGS) entry which is preliminary data.</text>
</comment>
<feature type="active site" evidence="6">
    <location>
        <position position="43"/>
    </location>
</feature>
<comment type="similarity">
    <text evidence="2 8">Belongs to the peptidase S26 family.</text>
</comment>
<accession>A0A1G2THW3</accession>
<dbReference type="PANTHER" id="PTHR43390:SF1">
    <property type="entry name" value="CHLOROPLAST PROCESSING PEPTIDASE"/>
    <property type="match status" value="1"/>
</dbReference>
<feature type="domain" description="Peptidase S26" evidence="9">
    <location>
        <begin position="12"/>
        <end position="170"/>
    </location>
</feature>
<dbReference type="PANTHER" id="PTHR43390">
    <property type="entry name" value="SIGNAL PEPTIDASE I"/>
    <property type="match status" value="1"/>
</dbReference>
<gene>
    <name evidence="10" type="ORF">A3D49_02245</name>
</gene>
<dbReference type="InterPro" id="IPR019758">
    <property type="entry name" value="Pept_S26A_signal_pept_1_CS"/>
</dbReference>
<evidence type="ECO:0000256" key="8">
    <source>
        <dbReference type="RuleBase" id="RU362042"/>
    </source>
</evidence>
<dbReference type="AlphaFoldDB" id="A0A1G2THW3"/>
<dbReference type="PRINTS" id="PR00727">
    <property type="entry name" value="LEADERPTASE"/>
</dbReference>
<dbReference type="EC" id="3.4.21.89" evidence="3 7"/>
<dbReference type="NCBIfam" id="TIGR02227">
    <property type="entry name" value="sigpep_I_bact"/>
    <property type="match status" value="1"/>
</dbReference>
<comment type="subcellular location">
    <subcellularLocation>
        <location evidence="8">Membrane</location>
        <topology evidence="8">Single-pass type II membrane protein</topology>
    </subcellularLocation>
</comment>
<proteinExistence type="inferred from homology"/>
<feature type="transmembrane region" description="Helical" evidence="7">
    <location>
        <begin position="15"/>
        <end position="33"/>
    </location>
</feature>
<dbReference type="GO" id="GO:0004252">
    <property type="term" value="F:serine-type endopeptidase activity"/>
    <property type="evidence" value="ECO:0007669"/>
    <property type="project" value="InterPro"/>
</dbReference>
<dbReference type="PROSITE" id="PS00760">
    <property type="entry name" value="SPASE_I_2"/>
    <property type="match status" value="1"/>
</dbReference>
<dbReference type="Pfam" id="PF10502">
    <property type="entry name" value="Peptidase_S26"/>
    <property type="match status" value="1"/>
</dbReference>
<feature type="active site" evidence="6">
    <location>
        <position position="86"/>
    </location>
</feature>
<dbReference type="InterPro" id="IPR036286">
    <property type="entry name" value="LexA/Signal_pep-like_sf"/>
</dbReference>
<evidence type="ECO:0000256" key="3">
    <source>
        <dbReference type="ARBA" id="ARBA00013208"/>
    </source>
</evidence>
<evidence type="ECO:0000256" key="1">
    <source>
        <dbReference type="ARBA" id="ARBA00000677"/>
    </source>
</evidence>
<reference evidence="10 11" key="1">
    <citation type="journal article" date="2016" name="Nat. Commun.">
        <title>Thousands of microbial genomes shed light on interconnected biogeochemical processes in an aquifer system.</title>
        <authorList>
            <person name="Anantharaman K."/>
            <person name="Brown C.T."/>
            <person name="Hug L.A."/>
            <person name="Sharon I."/>
            <person name="Castelle C.J."/>
            <person name="Probst A.J."/>
            <person name="Thomas B.C."/>
            <person name="Singh A."/>
            <person name="Wilkins M.J."/>
            <person name="Karaoz U."/>
            <person name="Brodie E.L."/>
            <person name="Williams K.H."/>
            <person name="Hubbard S.S."/>
            <person name="Banfield J.F."/>
        </authorList>
    </citation>
    <scope>NUCLEOTIDE SEQUENCE [LARGE SCALE GENOMIC DNA]</scope>
</reference>
<dbReference type="InterPro" id="IPR019756">
    <property type="entry name" value="Pept_S26A_signal_pept_1_Ser-AS"/>
</dbReference>
<keyword evidence="7" id="KW-0472">Membrane</keyword>
<dbReference type="SUPFAM" id="SSF51306">
    <property type="entry name" value="LexA/Signal peptidase"/>
    <property type="match status" value="1"/>
</dbReference>
<evidence type="ECO:0000256" key="4">
    <source>
        <dbReference type="ARBA" id="ARBA00022670"/>
    </source>
</evidence>
<sequence length="184" mass="21006">MDEQKSPRSEFWRELVKLIILAVVIVIPFRLYVAQPFIVDGLSMYPTFGNGNYLIIDEVSYRFKAPERGEVVVFEAPPNPDKYYIKRIIGLPGETVAINRGQVTIINKENPEGFKLEEPYVKFPKDENLRKTLGDKEYFVMGDNRAASSDSRIWGALPEENIVGRPVVRFLSPALFPGDHDFPN</sequence>
<dbReference type="InterPro" id="IPR019757">
    <property type="entry name" value="Pept_S26A_signal_pept_1_Lys-AS"/>
</dbReference>
<dbReference type="Gene3D" id="2.10.109.10">
    <property type="entry name" value="Umud Fragment, subunit A"/>
    <property type="match status" value="1"/>
</dbReference>
<dbReference type="GO" id="GO:0016020">
    <property type="term" value="C:membrane"/>
    <property type="evidence" value="ECO:0007669"/>
    <property type="project" value="UniProtKB-SubCell"/>
</dbReference>
<evidence type="ECO:0000256" key="5">
    <source>
        <dbReference type="ARBA" id="ARBA00022801"/>
    </source>
</evidence>
<dbReference type="GO" id="GO:0006465">
    <property type="term" value="P:signal peptide processing"/>
    <property type="evidence" value="ECO:0007669"/>
    <property type="project" value="InterPro"/>
</dbReference>
<name>A0A1G2THW3_9BACT</name>
<keyword evidence="7" id="KW-1133">Transmembrane helix</keyword>
<dbReference type="PROSITE" id="PS00761">
    <property type="entry name" value="SPASE_I_3"/>
    <property type="match status" value="1"/>
</dbReference>
<evidence type="ECO:0000259" key="9">
    <source>
        <dbReference type="Pfam" id="PF10502"/>
    </source>
</evidence>
<comment type="catalytic activity">
    <reaction evidence="1 7">
        <text>Cleavage of hydrophobic, N-terminal signal or leader sequences from secreted and periplasmic proteins.</text>
        <dbReference type="EC" id="3.4.21.89"/>
    </reaction>
</comment>
<evidence type="ECO:0000256" key="6">
    <source>
        <dbReference type="PIRSR" id="PIRSR600223-1"/>
    </source>
</evidence>
<evidence type="ECO:0000256" key="2">
    <source>
        <dbReference type="ARBA" id="ARBA00009370"/>
    </source>
</evidence>
<keyword evidence="7" id="KW-0812">Transmembrane</keyword>
<organism evidence="10 11">
    <name type="scientific">Candidatus Zambryskibacteria bacterium RIFCSPHIGHO2_02_FULL_43_37</name>
    <dbReference type="NCBI Taxonomy" id="1802749"/>
    <lineage>
        <taxon>Bacteria</taxon>
        <taxon>Candidatus Zambryskiibacteriota</taxon>
    </lineage>
</organism>
<dbReference type="CDD" id="cd06530">
    <property type="entry name" value="S26_SPase_I"/>
    <property type="match status" value="1"/>
</dbReference>
<protein>
    <recommendedName>
        <fullName evidence="3 7">Signal peptidase I</fullName>
        <ecNumber evidence="3 7">3.4.21.89</ecNumber>
    </recommendedName>
</protein>
<dbReference type="InterPro" id="IPR019533">
    <property type="entry name" value="Peptidase_S26"/>
</dbReference>
<dbReference type="EMBL" id="MHVS01000003">
    <property type="protein sequence ID" value="OHA96904.1"/>
    <property type="molecule type" value="Genomic_DNA"/>
</dbReference>
<dbReference type="GO" id="GO:0009003">
    <property type="term" value="F:signal peptidase activity"/>
    <property type="evidence" value="ECO:0007669"/>
    <property type="project" value="UniProtKB-EC"/>
</dbReference>
<evidence type="ECO:0000313" key="10">
    <source>
        <dbReference type="EMBL" id="OHA96904.1"/>
    </source>
</evidence>
<evidence type="ECO:0000256" key="7">
    <source>
        <dbReference type="RuleBase" id="RU003993"/>
    </source>
</evidence>
<dbReference type="PROSITE" id="PS00501">
    <property type="entry name" value="SPASE_I_1"/>
    <property type="match status" value="1"/>
</dbReference>
<keyword evidence="5 7" id="KW-0378">Hydrolase</keyword>
<dbReference type="InterPro" id="IPR000223">
    <property type="entry name" value="Pept_S26A_signal_pept_1"/>
</dbReference>
<dbReference type="Proteomes" id="UP000177279">
    <property type="component" value="Unassembled WGS sequence"/>
</dbReference>